<name>A0A0E9TDQ1_ANGAN</name>
<evidence type="ECO:0000256" key="1">
    <source>
        <dbReference type="SAM" id="Phobius"/>
    </source>
</evidence>
<dbReference type="AlphaFoldDB" id="A0A0E9TDQ1"/>
<dbReference type="EMBL" id="GBXM01057542">
    <property type="protein sequence ID" value="JAH51035.1"/>
    <property type="molecule type" value="Transcribed_RNA"/>
</dbReference>
<keyword evidence="1" id="KW-0472">Membrane</keyword>
<evidence type="ECO:0000313" key="2">
    <source>
        <dbReference type="EMBL" id="JAH51035.1"/>
    </source>
</evidence>
<proteinExistence type="predicted"/>
<organism evidence="2">
    <name type="scientific">Anguilla anguilla</name>
    <name type="common">European freshwater eel</name>
    <name type="synonym">Muraena anguilla</name>
    <dbReference type="NCBI Taxonomy" id="7936"/>
    <lineage>
        <taxon>Eukaryota</taxon>
        <taxon>Metazoa</taxon>
        <taxon>Chordata</taxon>
        <taxon>Craniata</taxon>
        <taxon>Vertebrata</taxon>
        <taxon>Euteleostomi</taxon>
        <taxon>Actinopterygii</taxon>
        <taxon>Neopterygii</taxon>
        <taxon>Teleostei</taxon>
        <taxon>Anguilliformes</taxon>
        <taxon>Anguillidae</taxon>
        <taxon>Anguilla</taxon>
    </lineage>
</organism>
<accession>A0A0E9TDQ1</accession>
<keyword evidence="1" id="KW-0812">Transmembrane</keyword>
<reference evidence="2" key="2">
    <citation type="journal article" date="2015" name="Fish Shellfish Immunol.">
        <title>Early steps in the European eel (Anguilla anguilla)-Vibrio vulnificus interaction in the gills: Role of the RtxA13 toxin.</title>
        <authorList>
            <person name="Callol A."/>
            <person name="Pajuelo D."/>
            <person name="Ebbesson L."/>
            <person name="Teles M."/>
            <person name="MacKenzie S."/>
            <person name="Amaro C."/>
        </authorList>
    </citation>
    <scope>NUCLEOTIDE SEQUENCE</scope>
</reference>
<keyword evidence="1" id="KW-1133">Transmembrane helix</keyword>
<reference evidence="2" key="1">
    <citation type="submission" date="2014-11" db="EMBL/GenBank/DDBJ databases">
        <authorList>
            <person name="Amaro Gonzalez C."/>
        </authorList>
    </citation>
    <scope>NUCLEOTIDE SEQUENCE</scope>
</reference>
<sequence length="46" mass="5148">MAAQMCAARFSDVPFLTGRKCGFRVICSLLWVMVLCKLTTGKIHMI</sequence>
<protein>
    <submittedName>
        <fullName evidence="2">Uncharacterized protein</fullName>
    </submittedName>
</protein>
<feature type="transmembrane region" description="Helical" evidence="1">
    <location>
        <begin position="21"/>
        <end position="40"/>
    </location>
</feature>